<gene>
    <name evidence="2" type="ORF">CSSPTR1EN2_LOCUS18364</name>
</gene>
<organism evidence="2 3">
    <name type="scientific">Sphagnum troendelagicum</name>
    <dbReference type="NCBI Taxonomy" id="128251"/>
    <lineage>
        <taxon>Eukaryota</taxon>
        <taxon>Viridiplantae</taxon>
        <taxon>Streptophyta</taxon>
        <taxon>Embryophyta</taxon>
        <taxon>Bryophyta</taxon>
        <taxon>Sphagnophytina</taxon>
        <taxon>Sphagnopsida</taxon>
        <taxon>Sphagnales</taxon>
        <taxon>Sphagnaceae</taxon>
        <taxon>Sphagnum</taxon>
    </lineage>
</organism>
<name>A0ABP0UPN4_9BRYO</name>
<protein>
    <submittedName>
        <fullName evidence="2">Uncharacterized protein</fullName>
    </submittedName>
</protein>
<evidence type="ECO:0000256" key="1">
    <source>
        <dbReference type="SAM" id="MobiDB-lite"/>
    </source>
</evidence>
<accession>A0ABP0UPN4</accession>
<feature type="compositionally biased region" description="Acidic residues" evidence="1">
    <location>
        <begin position="223"/>
        <end position="241"/>
    </location>
</feature>
<reference evidence="2" key="1">
    <citation type="submission" date="2024-02" db="EMBL/GenBank/DDBJ databases">
        <authorList>
            <consortium name="ELIXIR-Norway"/>
            <consortium name="Elixir Norway"/>
        </authorList>
    </citation>
    <scope>NUCLEOTIDE SEQUENCE</scope>
</reference>
<sequence length="430" mass="49961">MAKDLEAIPSSLSMQYPTTRELQSILKEILRRMKLEHLYLIPWDIQDGTYLDFYNGRIDPRFSAIVRGKPAEWDLEFVGDSFQLPLEGHGFLSQKDPLSERYFSQDRVVSHDYKISQCKDPELMMLFHFLIPIFHPRKPSYIPVKWANIVIASWPGEREINWAFIMHKVIQDEVRALGPKKLCSLPSYLVQLYAYGDYQLVIERHHKVLVRRVIKEVYGTSEDELTDEEEATYEETEEESTESATDTRGLVSALLNLRERQEEGQGQHKPISRVESVIRTRDMETQTDQGNEIQGGMGTTQIPIDYMDTRMEQLYPSPELGDEEEERLAAVEVEKEEGDYVQQPQPEPNPKPLMEEEPVEVMAKEFLPPKPTPEQRYEAYLRNMNANIIQKVAGMLELDDPKDIPKAIAQLQYFKSYLVDYQEEPPESKV</sequence>
<evidence type="ECO:0000313" key="2">
    <source>
        <dbReference type="EMBL" id="CAK9226688.1"/>
    </source>
</evidence>
<keyword evidence="3" id="KW-1185">Reference proteome</keyword>
<feature type="region of interest" description="Disordered" evidence="1">
    <location>
        <begin position="223"/>
        <end position="248"/>
    </location>
</feature>
<dbReference type="Proteomes" id="UP001497512">
    <property type="component" value="Chromosome 5"/>
</dbReference>
<dbReference type="EMBL" id="OZ019897">
    <property type="protein sequence ID" value="CAK9226688.1"/>
    <property type="molecule type" value="Genomic_DNA"/>
</dbReference>
<evidence type="ECO:0000313" key="3">
    <source>
        <dbReference type="Proteomes" id="UP001497512"/>
    </source>
</evidence>
<proteinExistence type="predicted"/>